<dbReference type="RefSeq" id="WP_211867423.1">
    <property type="nucleotide sequence ID" value="NZ_JAAEDI010000006.1"/>
</dbReference>
<dbReference type="CDD" id="cd16936">
    <property type="entry name" value="HATPase_RsbW-like"/>
    <property type="match status" value="1"/>
</dbReference>
<evidence type="ECO:0000259" key="1">
    <source>
        <dbReference type="Pfam" id="PF13581"/>
    </source>
</evidence>
<accession>A0ABS5EEJ7</accession>
<evidence type="ECO:0000313" key="3">
    <source>
        <dbReference type="Proteomes" id="UP000698752"/>
    </source>
</evidence>
<dbReference type="Proteomes" id="UP000698752">
    <property type="component" value="Unassembled WGS sequence"/>
</dbReference>
<dbReference type="Gene3D" id="3.30.565.10">
    <property type="entry name" value="Histidine kinase-like ATPase, C-terminal domain"/>
    <property type="match status" value="1"/>
</dbReference>
<dbReference type="InterPro" id="IPR036890">
    <property type="entry name" value="HATPase_C_sf"/>
</dbReference>
<keyword evidence="3" id="KW-1185">Reference proteome</keyword>
<name>A0ABS5EEJ7_9PROT</name>
<organism evidence="2 3">
    <name type="scientific">Neoroseomonas terrae</name>
    <dbReference type="NCBI Taxonomy" id="424799"/>
    <lineage>
        <taxon>Bacteria</taxon>
        <taxon>Pseudomonadati</taxon>
        <taxon>Pseudomonadota</taxon>
        <taxon>Alphaproteobacteria</taxon>
        <taxon>Acetobacterales</taxon>
        <taxon>Acetobacteraceae</taxon>
        <taxon>Neoroseomonas</taxon>
    </lineage>
</organism>
<dbReference type="GO" id="GO:0005524">
    <property type="term" value="F:ATP binding"/>
    <property type="evidence" value="ECO:0007669"/>
    <property type="project" value="UniProtKB-KW"/>
</dbReference>
<reference evidence="3" key="1">
    <citation type="journal article" date="2021" name="Syst. Appl. Microbiol.">
        <title>Roseomonas hellenica sp. nov., isolated from roots of wild-growing Alkanna tinctoria.</title>
        <authorList>
            <person name="Rat A."/>
            <person name="Naranjo H.D."/>
            <person name="Lebbe L."/>
            <person name="Cnockaert M."/>
            <person name="Krigas N."/>
            <person name="Grigoriadou K."/>
            <person name="Maloupa E."/>
            <person name="Willems A."/>
        </authorList>
    </citation>
    <scope>NUCLEOTIDE SEQUENCE [LARGE SCALE GENOMIC DNA]</scope>
    <source>
        <strain evidence="3">LMG 31159</strain>
    </source>
</reference>
<proteinExistence type="predicted"/>
<sequence>MTATALPRRIERACCRDAADIAAALDWLEAALAEAGCPPSRAAACLVVAEEMLTNVARHAWPKGVVPGVFALSAGIWRGREGLGVLISTEDDGIPFDPTLCEPPDTGASVEGRPVGGLGIHLVMRMTSWQRYRRRGGRNHFSVFWRSASPPD</sequence>
<keyword evidence="2" id="KW-0067">ATP-binding</keyword>
<dbReference type="InterPro" id="IPR003594">
    <property type="entry name" value="HATPase_dom"/>
</dbReference>
<feature type="domain" description="Histidine kinase/HSP90-like ATPase" evidence="1">
    <location>
        <begin position="17"/>
        <end position="140"/>
    </location>
</feature>
<dbReference type="EMBL" id="JAAEDI010000006">
    <property type="protein sequence ID" value="MBR0649442.1"/>
    <property type="molecule type" value="Genomic_DNA"/>
</dbReference>
<keyword evidence="2" id="KW-0547">Nucleotide-binding</keyword>
<comment type="caution">
    <text evidence="2">The sequence shown here is derived from an EMBL/GenBank/DDBJ whole genome shotgun (WGS) entry which is preliminary data.</text>
</comment>
<gene>
    <name evidence="2" type="ORF">GXW78_07190</name>
</gene>
<protein>
    <submittedName>
        <fullName evidence="2">ATP-binding protein</fullName>
    </submittedName>
</protein>
<dbReference type="Pfam" id="PF13581">
    <property type="entry name" value="HATPase_c_2"/>
    <property type="match status" value="1"/>
</dbReference>
<evidence type="ECO:0000313" key="2">
    <source>
        <dbReference type="EMBL" id="MBR0649442.1"/>
    </source>
</evidence>